<gene>
    <name evidence="2" type="ORF">RAMSUL_R08772</name>
</gene>
<reference evidence="2" key="1">
    <citation type="submission" date="2019-09" db="EMBL/GenBank/DDBJ databases">
        <title>Bird 10,000 Genomes (B10K) Project - Family phase.</title>
        <authorList>
            <person name="Zhang G."/>
        </authorList>
    </citation>
    <scope>NUCLEOTIDE SEQUENCE</scope>
    <source>
        <strain evidence="2">B10K-DU-001-30</strain>
        <tissue evidence="2">Muscle</tissue>
    </source>
</reference>
<dbReference type="Proteomes" id="UP000611227">
    <property type="component" value="Unassembled WGS sequence"/>
</dbReference>
<name>A0A852BTY2_9PICI</name>
<dbReference type="PANTHER" id="PTHR15732">
    <property type="entry name" value="PROTEIN MOONRAKER"/>
    <property type="match status" value="1"/>
</dbReference>
<dbReference type="EMBL" id="WBNM01008863">
    <property type="protein sequence ID" value="NXP72193.1"/>
    <property type="molecule type" value="Genomic_DNA"/>
</dbReference>
<protein>
    <submittedName>
        <fullName evidence="2">MOONR protein</fullName>
    </submittedName>
</protein>
<accession>A0A852BTY2</accession>
<dbReference type="GO" id="GO:0007099">
    <property type="term" value="P:centriole replication"/>
    <property type="evidence" value="ECO:0007669"/>
    <property type="project" value="InterPro"/>
</dbReference>
<evidence type="ECO:0000256" key="1">
    <source>
        <dbReference type="SAM" id="MobiDB-lite"/>
    </source>
</evidence>
<proteinExistence type="predicted"/>
<organism evidence="2 3">
    <name type="scientific">Ramphastos sulfuratus</name>
    <dbReference type="NCBI Taxonomy" id="322582"/>
    <lineage>
        <taxon>Eukaryota</taxon>
        <taxon>Metazoa</taxon>
        <taxon>Chordata</taxon>
        <taxon>Craniata</taxon>
        <taxon>Vertebrata</taxon>
        <taxon>Euteleostomi</taxon>
        <taxon>Archelosauria</taxon>
        <taxon>Archosauria</taxon>
        <taxon>Dinosauria</taxon>
        <taxon>Saurischia</taxon>
        <taxon>Theropoda</taxon>
        <taxon>Coelurosauria</taxon>
        <taxon>Aves</taxon>
        <taxon>Neognathae</taxon>
        <taxon>Neoaves</taxon>
        <taxon>Telluraves</taxon>
        <taxon>Coraciimorphae</taxon>
        <taxon>Piciformes</taxon>
        <taxon>Ramphastidae</taxon>
        <taxon>Ramphastos</taxon>
    </lineage>
</organism>
<feature type="non-terminal residue" evidence="2">
    <location>
        <position position="1"/>
    </location>
</feature>
<evidence type="ECO:0000313" key="2">
    <source>
        <dbReference type="EMBL" id="NXP72193.1"/>
    </source>
</evidence>
<dbReference type="GO" id="GO:0034451">
    <property type="term" value="C:centriolar satellite"/>
    <property type="evidence" value="ECO:0007669"/>
    <property type="project" value="TreeGrafter"/>
</dbReference>
<keyword evidence="3" id="KW-1185">Reference proteome</keyword>
<dbReference type="Pfam" id="PF15718">
    <property type="entry name" value="MNR"/>
    <property type="match status" value="1"/>
</dbReference>
<comment type="caution">
    <text evidence="2">The sequence shown here is derived from an EMBL/GenBank/DDBJ whole genome shotgun (WGS) entry which is preliminary data.</text>
</comment>
<dbReference type="InterPro" id="IPR031447">
    <property type="entry name" value="MNR"/>
</dbReference>
<dbReference type="GO" id="GO:0071539">
    <property type="term" value="P:protein localization to centrosome"/>
    <property type="evidence" value="ECO:0007669"/>
    <property type="project" value="TreeGrafter"/>
</dbReference>
<feature type="region of interest" description="Disordered" evidence="1">
    <location>
        <begin position="1"/>
        <end position="31"/>
    </location>
</feature>
<evidence type="ECO:0000313" key="3">
    <source>
        <dbReference type="Proteomes" id="UP000611227"/>
    </source>
</evidence>
<dbReference type="AlphaFoldDB" id="A0A852BTY2"/>
<feature type="non-terminal residue" evidence="2">
    <location>
        <position position="229"/>
    </location>
</feature>
<dbReference type="PANTHER" id="PTHR15732:SF4">
    <property type="entry name" value="PROTEIN MOONRAKER"/>
    <property type="match status" value="1"/>
</dbReference>
<sequence length="229" mass="25966">RSQNASPAKSADKVGMAAQEHLEPPADRTQQVTANADVLSEKLLDDLLEGTAEELWSTEQPERLQTEALPVADTHSLEAMLQRMEEIERYQEAVRQRFTQIVYSDLEAWAQGDQTEQQMALMAKRPASPHPIQLTKLNGHTEPEMDILLGKPFDGNDIEENKEAEENLQTENDIFQPWTRNPLQEECCVALSVPKAMLQSISDYNSRYKQHLKLICHEAVGSFDPWQIA</sequence>